<dbReference type="OrthoDB" id="7768239at2"/>
<evidence type="ECO:0000313" key="2">
    <source>
        <dbReference type="Proteomes" id="UP000184248"/>
    </source>
</evidence>
<sequence length="302" mass="33180">MSRRIAFPFLTVVDHAVSQGDWMIGTAGEPLFPGSTILEFWDYDRDLEVRHELSVDLVQAADSVDLSPDDLDVVAVLKVGTGSGITPRTIRHTVESPVDRTDGRAVLGISLESSCLSSRLWLEASLVLASAPSSPGPLSPRQTGSRLWSSSIDILLEDGGNSRLPIESMSFSKAFPGKRFEDAFWLVDWRPHAWESDFAGSVRLYLNRDRERFFKSVLEDNPLALHMIMSDLMAQVVSAYLMSSASEAPEEHHDGSLARQAHDWLSLAFPGLDVSGAKTLLDEKPGEFRSAIQVAAEVEVEA</sequence>
<accession>A0A1M6VGJ6</accession>
<protein>
    <submittedName>
        <fullName evidence="1">Uncharacterized protein</fullName>
    </submittedName>
</protein>
<reference evidence="2" key="1">
    <citation type="submission" date="2016-11" db="EMBL/GenBank/DDBJ databases">
        <authorList>
            <person name="Varghese N."/>
            <person name="Submissions S."/>
        </authorList>
    </citation>
    <scope>NUCLEOTIDE SEQUENCE [LARGE SCALE GENOMIC DNA]</scope>
    <source>
        <strain evidence="2">ALO Sharm</strain>
    </source>
</reference>
<proteinExistence type="predicted"/>
<keyword evidence="2" id="KW-1185">Reference proteome</keyword>
<dbReference type="Proteomes" id="UP000184248">
    <property type="component" value="Unassembled WGS sequence"/>
</dbReference>
<dbReference type="AlphaFoldDB" id="A0A1M6VGJ6"/>
<organism evidence="1 2">
    <name type="scientific">Halomonas caseinilytica</name>
    <dbReference type="NCBI Taxonomy" id="438744"/>
    <lineage>
        <taxon>Bacteria</taxon>
        <taxon>Pseudomonadati</taxon>
        <taxon>Pseudomonadota</taxon>
        <taxon>Gammaproteobacteria</taxon>
        <taxon>Oceanospirillales</taxon>
        <taxon>Halomonadaceae</taxon>
        <taxon>Halomonas</taxon>
    </lineage>
</organism>
<gene>
    <name evidence="1" type="ORF">SAMN05192556_105189</name>
</gene>
<dbReference type="EMBL" id="FRAL01000005">
    <property type="protein sequence ID" value="SHK80475.1"/>
    <property type="molecule type" value="Genomic_DNA"/>
</dbReference>
<name>A0A1M6VGJ6_9GAMM</name>
<evidence type="ECO:0000313" key="1">
    <source>
        <dbReference type="EMBL" id="SHK80475.1"/>
    </source>
</evidence>
<dbReference type="RefSeq" id="WP_064698900.1">
    <property type="nucleotide sequence ID" value="NZ_BDEO01000004.1"/>
</dbReference>